<comment type="caution">
    <text evidence="13">The sequence shown here is derived from an EMBL/GenBank/DDBJ whole genome shotgun (WGS) entry which is preliminary data.</text>
</comment>
<dbReference type="GO" id="GO:0005743">
    <property type="term" value="C:mitochondrial inner membrane"/>
    <property type="evidence" value="ECO:0007669"/>
    <property type="project" value="UniProtKB-SubCell"/>
</dbReference>
<feature type="repeat" description="Solcar" evidence="10">
    <location>
        <begin position="1"/>
        <end position="90"/>
    </location>
</feature>
<comment type="similarity">
    <text evidence="2 11">Belongs to the mitochondrial carrier (TC 2.A.29) family.</text>
</comment>
<organism evidence="13 14">
    <name type="scientific">Oryctes borbonicus</name>
    <dbReference type="NCBI Taxonomy" id="1629725"/>
    <lineage>
        <taxon>Eukaryota</taxon>
        <taxon>Metazoa</taxon>
        <taxon>Ecdysozoa</taxon>
        <taxon>Arthropoda</taxon>
        <taxon>Hexapoda</taxon>
        <taxon>Insecta</taxon>
        <taxon>Pterygota</taxon>
        <taxon>Neoptera</taxon>
        <taxon>Endopterygota</taxon>
        <taxon>Coleoptera</taxon>
        <taxon>Polyphaga</taxon>
        <taxon>Scarabaeiformia</taxon>
        <taxon>Scarabaeidae</taxon>
        <taxon>Dynastinae</taxon>
        <taxon>Oryctes</taxon>
    </lineage>
</organism>
<dbReference type="EMBL" id="LJIG01022758">
    <property type="protein sequence ID" value="KRT78876.1"/>
    <property type="molecule type" value="Genomic_DNA"/>
</dbReference>
<evidence type="ECO:0000256" key="9">
    <source>
        <dbReference type="ARBA" id="ARBA00023136"/>
    </source>
</evidence>
<proteinExistence type="inferred from homology"/>
<evidence type="ECO:0000256" key="12">
    <source>
        <dbReference type="SAM" id="Phobius"/>
    </source>
</evidence>
<dbReference type="AlphaFoldDB" id="A0A0T6AUT8"/>
<evidence type="ECO:0000256" key="8">
    <source>
        <dbReference type="ARBA" id="ARBA00023128"/>
    </source>
</evidence>
<evidence type="ECO:0000256" key="6">
    <source>
        <dbReference type="ARBA" id="ARBA00022792"/>
    </source>
</evidence>
<dbReference type="PROSITE" id="PS50920">
    <property type="entry name" value="SOLCAR"/>
    <property type="match status" value="2"/>
</dbReference>
<dbReference type="InterPro" id="IPR018108">
    <property type="entry name" value="MCP_transmembrane"/>
</dbReference>
<evidence type="ECO:0000256" key="7">
    <source>
        <dbReference type="ARBA" id="ARBA00022989"/>
    </source>
</evidence>
<keyword evidence="5" id="KW-0677">Repeat</keyword>
<dbReference type="PANTHER" id="PTHR45928:SF1">
    <property type="entry name" value="RE38146P"/>
    <property type="match status" value="1"/>
</dbReference>
<evidence type="ECO:0000256" key="5">
    <source>
        <dbReference type="ARBA" id="ARBA00022737"/>
    </source>
</evidence>
<evidence type="ECO:0000256" key="1">
    <source>
        <dbReference type="ARBA" id="ARBA00004448"/>
    </source>
</evidence>
<dbReference type="Pfam" id="PF00153">
    <property type="entry name" value="Mito_carr"/>
    <property type="match status" value="2"/>
</dbReference>
<dbReference type="SUPFAM" id="SSF103506">
    <property type="entry name" value="Mitochondrial carrier"/>
    <property type="match status" value="1"/>
</dbReference>
<evidence type="ECO:0000256" key="3">
    <source>
        <dbReference type="ARBA" id="ARBA00022448"/>
    </source>
</evidence>
<protein>
    <submittedName>
        <fullName evidence="13">Mitochondrial carrier protein</fullName>
    </submittedName>
</protein>
<sequence length="246" mass="26605">MDFVTGGLAAAGASIFSNPLDVLKTRMQLQGELRARGQHAVYYKNVFHAAYVVVKHDGLTGLQKGLGPATLMHCVRNSVRLGSYQWLHNNGYLTDKEGKTVFVYSFAASALCGAAGAFFGSPLFMIKTQLQSQASKTIAVGFQHGRTGTLQAVRDIYNTHGVRGLWRGCGGNMVRALAGSSAQLASFAKSKEYLAEYPLFAKYPVLNSLIASIIGGLFQTICMQPFDLVSVRLYNQGSGRKFCKSS</sequence>
<reference evidence="13 14" key="1">
    <citation type="submission" date="2015-09" db="EMBL/GenBank/DDBJ databases">
        <title>Draft genome of the scarab beetle Oryctes borbonicus.</title>
        <authorList>
            <person name="Meyer J.M."/>
            <person name="Markov G.V."/>
            <person name="Baskaran P."/>
            <person name="Herrmann M."/>
            <person name="Sommer R.J."/>
            <person name="Roedelsperger C."/>
        </authorList>
    </citation>
    <scope>NUCLEOTIDE SEQUENCE [LARGE SCALE GENOMIC DNA]</scope>
    <source>
        <strain evidence="13">OB123</strain>
        <tissue evidence="13">Whole animal</tissue>
    </source>
</reference>
<keyword evidence="6" id="KW-0999">Mitochondrion inner membrane</keyword>
<keyword evidence="14" id="KW-1185">Reference proteome</keyword>
<name>A0A0T6AUT8_9SCAR</name>
<keyword evidence="3 11" id="KW-0813">Transport</keyword>
<gene>
    <name evidence="13" type="ORF">AMK59_7645</name>
</gene>
<feature type="repeat" description="Solcar" evidence="10">
    <location>
        <begin position="100"/>
        <end position="193"/>
    </location>
</feature>
<evidence type="ECO:0000313" key="13">
    <source>
        <dbReference type="EMBL" id="KRT78876.1"/>
    </source>
</evidence>
<comment type="subcellular location">
    <subcellularLocation>
        <location evidence="1">Mitochondrion inner membrane</location>
        <topology evidence="1">Multi-pass membrane protein</topology>
    </subcellularLocation>
</comment>
<keyword evidence="8" id="KW-0496">Mitochondrion</keyword>
<evidence type="ECO:0000256" key="2">
    <source>
        <dbReference type="ARBA" id="ARBA00006375"/>
    </source>
</evidence>
<keyword evidence="4 10" id="KW-0812">Transmembrane</keyword>
<evidence type="ECO:0000256" key="10">
    <source>
        <dbReference type="PROSITE-ProRule" id="PRU00282"/>
    </source>
</evidence>
<dbReference type="InterPro" id="IPR051508">
    <property type="entry name" value="Mito_Carrier_Antiporter"/>
</dbReference>
<dbReference type="Gene3D" id="1.50.40.10">
    <property type="entry name" value="Mitochondrial carrier domain"/>
    <property type="match status" value="1"/>
</dbReference>
<keyword evidence="9 10" id="KW-0472">Membrane</keyword>
<dbReference type="PANTHER" id="PTHR45928">
    <property type="entry name" value="RE38146P"/>
    <property type="match status" value="1"/>
</dbReference>
<evidence type="ECO:0000313" key="14">
    <source>
        <dbReference type="Proteomes" id="UP000051574"/>
    </source>
</evidence>
<feature type="transmembrane region" description="Helical" evidence="12">
    <location>
        <begin position="101"/>
        <end position="126"/>
    </location>
</feature>
<dbReference type="OrthoDB" id="6703404at2759"/>
<accession>A0A0T6AUT8</accession>
<keyword evidence="7 12" id="KW-1133">Transmembrane helix</keyword>
<evidence type="ECO:0000256" key="4">
    <source>
        <dbReference type="ARBA" id="ARBA00022692"/>
    </source>
</evidence>
<dbReference type="InterPro" id="IPR023395">
    <property type="entry name" value="MCP_dom_sf"/>
</dbReference>
<dbReference type="Proteomes" id="UP000051574">
    <property type="component" value="Unassembled WGS sequence"/>
</dbReference>
<evidence type="ECO:0000256" key="11">
    <source>
        <dbReference type="RuleBase" id="RU000488"/>
    </source>
</evidence>